<evidence type="ECO:0000313" key="1">
    <source>
        <dbReference type="EMBL" id="CAH1959818.1"/>
    </source>
</evidence>
<gene>
    <name evidence="1" type="ORF">ACAOBT_LOCUS3388</name>
</gene>
<sequence length="66" mass="7686">MDFFVYISSVVSRFINCWFNPRIHLFVSNKQRLCQICSGISHDRLFSFFIDSPAATAKDNNYCVKS</sequence>
<protein>
    <submittedName>
        <fullName evidence="1">Uncharacterized protein</fullName>
    </submittedName>
</protein>
<dbReference type="EMBL" id="CAKOFQ010006684">
    <property type="protein sequence ID" value="CAH1959818.1"/>
    <property type="molecule type" value="Genomic_DNA"/>
</dbReference>
<evidence type="ECO:0000313" key="2">
    <source>
        <dbReference type="Proteomes" id="UP001152888"/>
    </source>
</evidence>
<comment type="caution">
    <text evidence="1">The sequence shown here is derived from an EMBL/GenBank/DDBJ whole genome shotgun (WGS) entry which is preliminary data.</text>
</comment>
<dbReference type="Proteomes" id="UP001152888">
    <property type="component" value="Unassembled WGS sequence"/>
</dbReference>
<accession>A0A9P0JYE3</accession>
<organism evidence="1 2">
    <name type="scientific">Acanthoscelides obtectus</name>
    <name type="common">Bean weevil</name>
    <name type="synonym">Bruchus obtectus</name>
    <dbReference type="NCBI Taxonomy" id="200917"/>
    <lineage>
        <taxon>Eukaryota</taxon>
        <taxon>Metazoa</taxon>
        <taxon>Ecdysozoa</taxon>
        <taxon>Arthropoda</taxon>
        <taxon>Hexapoda</taxon>
        <taxon>Insecta</taxon>
        <taxon>Pterygota</taxon>
        <taxon>Neoptera</taxon>
        <taxon>Endopterygota</taxon>
        <taxon>Coleoptera</taxon>
        <taxon>Polyphaga</taxon>
        <taxon>Cucujiformia</taxon>
        <taxon>Chrysomeloidea</taxon>
        <taxon>Chrysomelidae</taxon>
        <taxon>Bruchinae</taxon>
        <taxon>Bruchini</taxon>
        <taxon>Acanthoscelides</taxon>
    </lineage>
</organism>
<keyword evidence="2" id="KW-1185">Reference proteome</keyword>
<name>A0A9P0JYE3_ACAOB</name>
<proteinExistence type="predicted"/>
<reference evidence="1" key="1">
    <citation type="submission" date="2022-03" db="EMBL/GenBank/DDBJ databases">
        <authorList>
            <person name="Sayadi A."/>
        </authorList>
    </citation>
    <scope>NUCLEOTIDE SEQUENCE</scope>
</reference>
<dbReference type="AlphaFoldDB" id="A0A9P0JYE3"/>